<protein>
    <recommendedName>
        <fullName evidence="2 7">60S ribosomal export protein NMD3</fullName>
    </recommendedName>
</protein>
<comment type="function">
    <text evidence="7">Acts as an adapter for the XPO1/CRM1-mediated export of the 60S ribosomal subunit.</text>
</comment>
<evidence type="ECO:0000259" key="11">
    <source>
        <dbReference type="Pfam" id="PF21193"/>
    </source>
</evidence>
<feature type="region of interest" description="Disordered" evidence="8">
    <location>
        <begin position="436"/>
        <end position="457"/>
    </location>
</feature>
<organism evidence="12 13">
    <name type="scientific">Haematococcus lacustris</name>
    <name type="common">Green alga</name>
    <name type="synonym">Haematococcus pluvialis</name>
    <dbReference type="NCBI Taxonomy" id="44745"/>
    <lineage>
        <taxon>Eukaryota</taxon>
        <taxon>Viridiplantae</taxon>
        <taxon>Chlorophyta</taxon>
        <taxon>core chlorophytes</taxon>
        <taxon>Chlorophyceae</taxon>
        <taxon>CS clade</taxon>
        <taxon>Chlamydomonadales</taxon>
        <taxon>Haematococcaceae</taxon>
        <taxon>Haematococcus</taxon>
    </lineage>
</organism>
<dbReference type="Pfam" id="PF21192">
    <property type="entry name" value="OB_NMD3"/>
    <property type="match status" value="1"/>
</dbReference>
<keyword evidence="6 7" id="KW-0539">Nucleus</keyword>
<comment type="subcellular location">
    <subcellularLocation>
        <location evidence="7">Cytoplasm</location>
    </subcellularLocation>
    <subcellularLocation>
        <location evidence="7">Nucleus</location>
    </subcellularLocation>
</comment>
<feature type="domain" description="60S ribosomal export protein NMD3 SH3" evidence="11">
    <location>
        <begin position="255"/>
        <end position="297"/>
    </location>
</feature>
<evidence type="ECO:0000259" key="9">
    <source>
        <dbReference type="Pfam" id="PF04981"/>
    </source>
</evidence>
<evidence type="ECO:0000256" key="2">
    <source>
        <dbReference type="ARBA" id="ARBA00017035"/>
    </source>
</evidence>
<dbReference type="GO" id="GO:0005737">
    <property type="term" value="C:cytoplasm"/>
    <property type="evidence" value="ECO:0007669"/>
    <property type="project" value="UniProtKB-SubCell"/>
</dbReference>
<name>A0A699Z7L3_HAELA</name>
<dbReference type="PANTHER" id="PTHR12746">
    <property type="entry name" value="NONSENSE-MEDIATED MRNA DECAY PROTEIN 3"/>
    <property type="match status" value="1"/>
</dbReference>
<accession>A0A699Z7L3</accession>
<sequence length="550" mass="61568">MLMEPSYGIQTFQPQSTQGHVLCCLCGTGIPPNPSNMCVNCIRSQVDITEGLQKQVTILWCKDCGRYLQPPKHWLRAELESKELLTFCVKKIKGLSKVKLVDAGFIWTEPHSKRLKVKLTIQAEVFNGAILQQSFVVDYTVENNMCPDCNRANANPNSWNACAQVRQHVFHKRTFLYLEQLILKHQAAEQAIKVTDIHEGIDFFFSSRSHALKLIDFLQNVVPIRFRADKQLVSHDTHSNTYNFKFTFSVEMAPVCKDDLVCLPVKLSAALGGLGPLVLCTKVTNQITLLDPLTLRGVSQNADVYWRNPYVALASQRALTEYIVLDVELTGQTQGRWALAEVQVARKSDFGRNDTRFNVRTHLGHLLQPGDTALGYDLSSMQPVALDFEAWVNKGGQVPDVILVRKSYEEKRRKRRDKGMPERLWKLKRLGMDVDDVAPATKGSRGAAANDAQARERDTQRFLEELEEDPEMRQHVNLYKDPEALQRLQQKAGAASGPAAAPGTKGSGQLPAGLGDGMDDSDDDDDDLPEEEEGQEAGYEYIGAQGDRVQ</sequence>
<feature type="compositionally biased region" description="Low complexity" evidence="8">
    <location>
        <begin position="491"/>
        <end position="508"/>
    </location>
</feature>
<evidence type="ECO:0000256" key="8">
    <source>
        <dbReference type="SAM" id="MobiDB-lite"/>
    </source>
</evidence>
<dbReference type="InterPro" id="IPR039768">
    <property type="entry name" value="Nmd3"/>
</dbReference>
<evidence type="ECO:0000256" key="6">
    <source>
        <dbReference type="ARBA" id="ARBA00023242"/>
    </source>
</evidence>
<evidence type="ECO:0000256" key="5">
    <source>
        <dbReference type="ARBA" id="ARBA00022927"/>
    </source>
</evidence>
<dbReference type="InterPro" id="IPR048898">
    <property type="entry name" value="OB_NMD3"/>
</dbReference>
<feature type="non-terminal residue" evidence="12">
    <location>
        <position position="1"/>
    </location>
</feature>
<dbReference type="InterPro" id="IPR048899">
    <property type="entry name" value="NMD_SH3"/>
</dbReference>
<dbReference type="InterPro" id="IPR007064">
    <property type="entry name" value="Nmd3_N"/>
</dbReference>
<evidence type="ECO:0000313" key="12">
    <source>
        <dbReference type="EMBL" id="GFH17585.1"/>
    </source>
</evidence>
<keyword evidence="3 7" id="KW-0813">Transport</keyword>
<dbReference type="GO" id="GO:0015031">
    <property type="term" value="P:protein transport"/>
    <property type="evidence" value="ECO:0007669"/>
    <property type="project" value="UniProtKB-KW"/>
</dbReference>
<dbReference type="GO" id="GO:0005634">
    <property type="term" value="C:nucleus"/>
    <property type="evidence" value="ECO:0007669"/>
    <property type="project" value="UniProtKB-SubCell"/>
</dbReference>
<keyword evidence="13" id="KW-1185">Reference proteome</keyword>
<dbReference type="GO" id="GO:0000055">
    <property type="term" value="P:ribosomal large subunit export from nucleus"/>
    <property type="evidence" value="ECO:0007669"/>
    <property type="project" value="TreeGrafter"/>
</dbReference>
<comment type="similarity">
    <text evidence="1 7">Belongs to the NMD3 family.</text>
</comment>
<dbReference type="Proteomes" id="UP000485058">
    <property type="component" value="Unassembled WGS sequence"/>
</dbReference>
<evidence type="ECO:0000256" key="1">
    <source>
        <dbReference type="ARBA" id="ARBA00009794"/>
    </source>
</evidence>
<evidence type="ECO:0000256" key="3">
    <source>
        <dbReference type="ARBA" id="ARBA00022448"/>
    </source>
</evidence>
<evidence type="ECO:0000256" key="4">
    <source>
        <dbReference type="ARBA" id="ARBA00022490"/>
    </source>
</evidence>
<proteinExistence type="inferred from homology"/>
<dbReference type="Pfam" id="PF04981">
    <property type="entry name" value="NMD3"/>
    <property type="match status" value="1"/>
</dbReference>
<dbReference type="GO" id="GO:0043023">
    <property type="term" value="F:ribosomal large subunit binding"/>
    <property type="evidence" value="ECO:0007669"/>
    <property type="project" value="InterPro"/>
</dbReference>
<dbReference type="Pfam" id="PF21193">
    <property type="entry name" value="NMD_SH3"/>
    <property type="match status" value="1"/>
</dbReference>
<dbReference type="EMBL" id="BLLF01001171">
    <property type="protein sequence ID" value="GFH17585.1"/>
    <property type="molecule type" value="Genomic_DNA"/>
</dbReference>
<keyword evidence="4 7" id="KW-0963">Cytoplasm</keyword>
<gene>
    <name evidence="12" type="ORF">HaLaN_14247</name>
</gene>
<evidence type="ECO:0000259" key="10">
    <source>
        <dbReference type="Pfam" id="PF21192"/>
    </source>
</evidence>
<feature type="domain" description="60S ribosomal export protein NMD3 OB-fold" evidence="10">
    <location>
        <begin position="319"/>
        <end position="406"/>
    </location>
</feature>
<evidence type="ECO:0000256" key="7">
    <source>
        <dbReference type="RuleBase" id="RU364108"/>
    </source>
</evidence>
<evidence type="ECO:0000313" key="13">
    <source>
        <dbReference type="Proteomes" id="UP000485058"/>
    </source>
</evidence>
<dbReference type="AlphaFoldDB" id="A0A699Z7L3"/>
<keyword evidence="5 7" id="KW-0653">Protein transport</keyword>
<comment type="caution">
    <text evidence="12">The sequence shown here is derived from an EMBL/GenBank/DDBJ whole genome shotgun (WGS) entry which is preliminary data.</text>
</comment>
<feature type="domain" description="Nmd3 N-terminal" evidence="9">
    <location>
        <begin position="23"/>
        <end position="251"/>
    </location>
</feature>
<feature type="compositionally biased region" description="Acidic residues" evidence="8">
    <location>
        <begin position="517"/>
        <end position="535"/>
    </location>
</feature>
<reference evidence="12 13" key="1">
    <citation type="submission" date="2020-02" db="EMBL/GenBank/DDBJ databases">
        <title>Draft genome sequence of Haematococcus lacustris strain NIES-144.</title>
        <authorList>
            <person name="Morimoto D."/>
            <person name="Nakagawa S."/>
            <person name="Yoshida T."/>
            <person name="Sawayama S."/>
        </authorList>
    </citation>
    <scope>NUCLEOTIDE SEQUENCE [LARGE SCALE GENOMIC DNA]</scope>
    <source>
        <strain evidence="12 13">NIES-144</strain>
    </source>
</reference>
<dbReference type="PANTHER" id="PTHR12746:SF2">
    <property type="entry name" value="60S RIBOSOMAL EXPORT PROTEIN NMD3"/>
    <property type="match status" value="1"/>
</dbReference>
<feature type="region of interest" description="Disordered" evidence="8">
    <location>
        <begin position="488"/>
        <end position="550"/>
    </location>
</feature>